<dbReference type="InterPro" id="IPR009003">
    <property type="entry name" value="Peptidase_S1_PA"/>
</dbReference>
<dbReference type="SMART" id="SM00020">
    <property type="entry name" value="Tryp_SPc"/>
    <property type="match status" value="1"/>
</dbReference>
<dbReference type="Gene3D" id="2.40.10.10">
    <property type="entry name" value="Trypsin-like serine proteases"/>
    <property type="match status" value="2"/>
</dbReference>
<dbReference type="PANTHER" id="PTHR24252:SF7">
    <property type="entry name" value="HYALIN"/>
    <property type="match status" value="1"/>
</dbReference>
<feature type="signal peptide" evidence="10">
    <location>
        <begin position="1"/>
        <end position="20"/>
    </location>
</feature>
<evidence type="ECO:0000256" key="8">
    <source>
        <dbReference type="ARBA" id="ARBA00023157"/>
    </source>
</evidence>
<dbReference type="PROSITE" id="PS00135">
    <property type="entry name" value="TRYPSIN_SER"/>
    <property type="match status" value="1"/>
</dbReference>
<dbReference type="GO" id="GO:0006508">
    <property type="term" value="P:proteolysis"/>
    <property type="evidence" value="ECO:0007669"/>
    <property type="project" value="UniProtKB-KW"/>
</dbReference>
<accession>A0A8I6S982</accession>
<dbReference type="InterPro" id="IPR033116">
    <property type="entry name" value="TRYPSIN_SER"/>
</dbReference>
<evidence type="ECO:0000256" key="5">
    <source>
        <dbReference type="ARBA" id="ARBA00022801"/>
    </source>
</evidence>
<dbReference type="InterPro" id="IPR018114">
    <property type="entry name" value="TRYPSIN_HIS"/>
</dbReference>
<dbReference type="Proteomes" id="UP000494040">
    <property type="component" value="Unassembled WGS sequence"/>
</dbReference>
<dbReference type="InterPro" id="IPR043504">
    <property type="entry name" value="Peptidase_S1_PA_chymotrypsin"/>
</dbReference>
<dbReference type="InterPro" id="IPR001314">
    <property type="entry name" value="Peptidase_S1A"/>
</dbReference>
<evidence type="ECO:0000256" key="2">
    <source>
        <dbReference type="ARBA" id="ARBA00022525"/>
    </source>
</evidence>
<dbReference type="GO" id="GO:0005576">
    <property type="term" value="C:extracellular region"/>
    <property type="evidence" value="ECO:0007669"/>
    <property type="project" value="UniProtKB-SubCell"/>
</dbReference>
<dbReference type="CDD" id="cd00190">
    <property type="entry name" value="Tryp_SPc"/>
    <property type="match status" value="1"/>
</dbReference>
<evidence type="ECO:0000256" key="3">
    <source>
        <dbReference type="ARBA" id="ARBA00022670"/>
    </source>
</evidence>
<keyword evidence="8" id="KW-1015">Disulfide bond</keyword>
<dbReference type="PROSITE" id="PS50240">
    <property type="entry name" value="TRYPSIN_DOM"/>
    <property type="match status" value="1"/>
</dbReference>
<dbReference type="InterPro" id="IPR001254">
    <property type="entry name" value="Trypsin_dom"/>
</dbReference>
<feature type="chain" id="PRO_5035207192" description="Peptidase S1 domain-containing protein" evidence="10">
    <location>
        <begin position="21"/>
        <end position="326"/>
    </location>
</feature>
<evidence type="ECO:0000256" key="4">
    <source>
        <dbReference type="ARBA" id="ARBA00022729"/>
    </source>
</evidence>
<dbReference type="AlphaFoldDB" id="A0A8I6S982"/>
<evidence type="ECO:0000313" key="13">
    <source>
        <dbReference type="Proteomes" id="UP000494040"/>
    </source>
</evidence>
<keyword evidence="7" id="KW-0865">Zymogen</keyword>
<name>A0A8I6S982_CIMLE</name>
<evidence type="ECO:0000313" key="12">
    <source>
        <dbReference type="EnsemblMetazoa" id="XP_014259173.1"/>
    </source>
</evidence>
<organism evidence="12 13">
    <name type="scientific">Cimex lectularius</name>
    <name type="common">Bed bug</name>
    <name type="synonym">Acanthia lectularia</name>
    <dbReference type="NCBI Taxonomy" id="79782"/>
    <lineage>
        <taxon>Eukaryota</taxon>
        <taxon>Metazoa</taxon>
        <taxon>Ecdysozoa</taxon>
        <taxon>Arthropoda</taxon>
        <taxon>Hexapoda</taxon>
        <taxon>Insecta</taxon>
        <taxon>Pterygota</taxon>
        <taxon>Neoptera</taxon>
        <taxon>Paraneoptera</taxon>
        <taxon>Hemiptera</taxon>
        <taxon>Heteroptera</taxon>
        <taxon>Panheteroptera</taxon>
        <taxon>Cimicomorpha</taxon>
        <taxon>Cimicidae</taxon>
        <taxon>Cimex</taxon>
    </lineage>
</organism>
<keyword evidence="4 10" id="KW-0732">Signal</keyword>
<gene>
    <name evidence="12" type="primary">106672338</name>
</gene>
<evidence type="ECO:0000259" key="11">
    <source>
        <dbReference type="PROSITE" id="PS50240"/>
    </source>
</evidence>
<sequence length="326" mass="36455">MNFLSVYFLFFWCWAANSDGTSTQNSNKSIPGEKAETMCREYAESVYKTIVINTGIETITERTSTCGTTSSILVIGGSDANPEEFPHMALIGHRDHPVLWICGGSLISDSWVLSAAHCTASLTGTLAKWVLLGDLKVNSDEDINYSSPQIIRIKTRINHPKYERRTVYNDIALYKLEKPVQFSTFIRPLCLHTSHEIGTDKAIATGWGRTIASNDSSVSQALQKVELDLIRKEDFCKNKYETASNNLLARFPKGINETSMLCAWTENKDTCQGDSGGPLQIKLTEPHCMYSIIGITSFGDDCAKRRPGVYTRVSNYIEWIENIVWP</sequence>
<keyword evidence="6 9" id="KW-0720">Serine protease</keyword>
<dbReference type="PANTHER" id="PTHR24252">
    <property type="entry name" value="ACROSIN-RELATED"/>
    <property type="match status" value="1"/>
</dbReference>
<dbReference type="OrthoDB" id="6339452at2759"/>
<reference evidence="12" key="1">
    <citation type="submission" date="2022-01" db="UniProtKB">
        <authorList>
            <consortium name="EnsemblMetazoa"/>
        </authorList>
    </citation>
    <scope>IDENTIFICATION</scope>
</reference>
<dbReference type="PROSITE" id="PS00134">
    <property type="entry name" value="TRYPSIN_HIS"/>
    <property type="match status" value="1"/>
</dbReference>
<keyword evidence="13" id="KW-1185">Reference proteome</keyword>
<comment type="subcellular location">
    <subcellularLocation>
        <location evidence="1">Secreted</location>
    </subcellularLocation>
</comment>
<keyword evidence="3 9" id="KW-0645">Protease</keyword>
<evidence type="ECO:0000256" key="6">
    <source>
        <dbReference type="ARBA" id="ARBA00022825"/>
    </source>
</evidence>
<dbReference type="OMA" id="LAEPYCM"/>
<dbReference type="KEGG" id="clec:106672338"/>
<dbReference type="SUPFAM" id="SSF50494">
    <property type="entry name" value="Trypsin-like serine proteases"/>
    <property type="match status" value="1"/>
</dbReference>
<evidence type="ECO:0000256" key="9">
    <source>
        <dbReference type="RuleBase" id="RU363034"/>
    </source>
</evidence>
<dbReference type="GO" id="GO:0004252">
    <property type="term" value="F:serine-type endopeptidase activity"/>
    <property type="evidence" value="ECO:0007669"/>
    <property type="project" value="InterPro"/>
</dbReference>
<dbReference type="Pfam" id="PF00089">
    <property type="entry name" value="Trypsin"/>
    <property type="match status" value="1"/>
</dbReference>
<dbReference type="PRINTS" id="PR00722">
    <property type="entry name" value="CHYMOTRYPSIN"/>
</dbReference>
<dbReference type="FunFam" id="2.40.10.10:FF:000146">
    <property type="entry name" value="Serine protease 53"/>
    <property type="match status" value="1"/>
</dbReference>
<keyword evidence="2" id="KW-0964">Secreted</keyword>
<keyword evidence="5 9" id="KW-0378">Hydrolase</keyword>
<dbReference type="EnsemblMetazoa" id="XM_014403687.2">
    <property type="protein sequence ID" value="XP_014259173.1"/>
    <property type="gene ID" value="LOC106672338"/>
</dbReference>
<evidence type="ECO:0000256" key="1">
    <source>
        <dbReference type="ARBA" id="ARBA00004613"/>
    </source>
</evidence>
<protein>
    <recommendedName>
        <fullName evidence="11">Peptidase S1 domain-containing protein</fullName>
    </recommendedName>
</protein>
<feature type="domain" description="Peptidase S1" evidence="11">
    <location>
        <begin position="74"/>
        <end position="325"/>
    </location>
</feature>
<evidence type="ECO:0000256" key="10">
    <source>
        <dbReference type="SAM" id="SignalP"/>
    </source>
</evidence>
<proteinExistence type="predicted"/>
<evidence type="ECO:0000256" key="7">
    <source>
        <dbReference type="ARBA" id="ARBA00023145"/>
    </source>
</evidence>